<dbReference type="Proteomes" id="UP000275408">
    <property type="component" value="Unassembled WGS sequence"/>
</dbReference>
<accession>A0A3M6TWJ4</accession>
<feature type="region of interest" description="Disordered" evidence="1">
    <location>
        <begin position="97"/>
        <end position="211"/>
    </location>
</feature>
<keyword evidence="2" id="KW-1133">Transmembrane helix</keyword>
<feature type="transmembrane region" description="Helical" evidence="2">
    <location>
        <begin position="241"/>
        <end position="261"/>
    </location>
</feature>
<gene>
    <name evidence="3" type="ORF">pdam_00004133</name>
</gene>
<evidence type="ECO:0000256" key="1">
    <source>
        <dbReference type="SAM" id="MobiDB-lite"/>
    </source>
</evidence>
<organism evidence="3 4">
    <name type="scientific">Pocillopora damicornis</name>
    <name type="common">Cauliflower coral</name>
    <name type="synonym">Millepora damicornis</name>
    <dbReference type="NCBI Taxonomy" id="46731"/>
    <lineage>
        <taxon>Eukaryota</taxon>
        <taxon>Metazoa</taxon>
        <taxon>Cnidaria</taxon>
        <taxon>Anthozoa</taxon>
        <taxon>Hexacorallia</taxon>
        <taxon>Scleractinia</taxon>
        <taxon>Astrocoeniina</taxon>
        <taxon>Pocilloporidae</taxon>
        <taxon>Pocillopora</taxon>
    </lineage>
</organism>
<dbReference type="AlphaFoldDB" id="A0A3M6TWJ4"/>
<keyword evidence="2" id="KW-0812">Transmembrane</keyword>
<evidence type="ECO:0000256" key="2">
    <source>
        <dbReference type="SAM" id="Phobius"/>
    </source>
</evidence>
<keyword evidence="4" id="KW-1185">Reference proteome</keyword>
<sequence>SSDETIIDKTTGELRPKRRRDLNCRGKMNSKLLYLLCLVALLRPLGGFPLSVTAANPYFPDDGSASEESGDDESVVSILLLLGVFKELTTCYFSQYSGEESGVDSGEEIDDESESGDDSGEESGEDSGEEVEDDDGEESGDDSGEESEDESGDEDGDESGDEDGDESGEDGGDDGDDDDDDEDDDDDDDEDDDDDDDDDDNNVQSFNDNGLQHVVEEIGKGNSTYGKESNGLDQLVTSNGFAINGGLAHILIALTCLLFNFPY</sequence>
<feature type="compositionally biased region" description="Acidic residues" evidence="1">
    <location>
        <begin position="101"/>
        <end position="201"/>
    </location>
</feature>
<dbReference type="EMBL" id="RCHS01002783">
    <property type="protein sequence ID" value="RMX45783.1"/>
    <property type="molecule type" value="Genomic_DNA"/>
</dbReference>
<protein>
    <submittedName>
        <fullName evidence="3">Uncharacterized protein</fullName>
    </submittedName>
</protein>
<evidence type="ECO:0000313" key="4">
    <source>
        <dbReference type="Proteomes" id="UP000275408"/>
    </source>
</evidence>
<name>A0A3M6TWJ4_POCDA</name>
<keyword evidence="2" id="KW-0472">Membrane</keyword>
<reference evidence="3 4" key="1">
    <citation type="journal article" date="2018" name="Sci. Rep.">
        <title>Comparative analysis of the Pocillopora damicornis genome highlights role of immune system in coral evolution.</title>
        <authorList>
            <person name="Cunning R."/>
            <person name="Bay R.A."/>
            <person name="Gillette P."/>
            <person name="Baker A.C."/>
            <person name="Traylor-Knowles N."/>
        </authorList>
    </citation>
    <scope>NUCLEOTIDE SEQUENCE [LARGE SCALE GENOMIC DNA]</scope>
    <source>
        <strain evidence="3">RSMAS</strain>
        <tissue evidence="3">Whole animal</tissue>
    </source>
</reference>
<feature type="non-terminal residue" evidence="3">
    <location>
        <position position="1"/>
    </location>
</feature>
<evidence type="ECO:0000313" key="3">
    <source>
        <dbReference type="EMBL" id="RMX45783.1"/>
    </source>
</evidence>
<comment type="caution">
    <text evidence="3">The sequence shown here is derived from an EMBL/GenBank/DDBJ whole genome shotgun (WGS) entry which is preliminary data.</text>
</comment>
<proteinExistence type="predicted"/>